<organism evidence="2 3">
    <name type="scientific">Ceratopteris richardii</name>
    <name type="common">Triangle waterfern</name>
    <dbReference type="NCBI Taxonomy" id="49495"/>
    <lineage>
        <taxon>Eukaryota</taxon>
        <taxon>Viridiplantae</taxon>
        <taxon>Streptophyta</taxon>
        <taxon>Embryophyta</taxon>
        <taxon>Tracheophyta</taxon>
        <taxon>Polypodiopsida</taxon>
        <taxon>Polypodiidae</taxon>
        <taxon>Polypodiales</taxon>
        <taxon>Pteridineae</taxon>
        <taxon>Pteridaceae</taxon>
        <taxon>Parkerioideae</taxon>
        <taxon>Ceratopteris</taxon>
    </lineage>
</organism>
<reference evidence="2" key="1">
    <citation type="submission" date="2021-08" db="EMBL/GenBank/DDBJ databases">
        <title>WGS assembly of Ceratopteris richardii.</title>
        <authorList>
            <person name="Marchant D.B."/>
            <person name="Chen G."/>
            <person name="Jenkins J."/>
            <person name="Shu S."/>
            <person name="Leebens-Mack J."/>
            <person name="Grimwood J."/>
            <person name="Schmutz J."/>
            <person name="Soltis P."/>
            <person name="Soltis D."/>
            <person name="Chen Z.-H."/>
        </authorList>
    </citation>
    <scope>NUCLEOTIDE SEQUENCE</scope>
    <source>
        <strain evidence="2">Whitten #5841</strain>
        <tissue evidence="2">Leaf</tissue>
    </source>
</reference>
<dbReference type="Pfam" id="PF11833">
    <property type="entry name" value="CPP1-like"/>
    <property type="match status" value="1"/>
</dbReference>
<dbReference type="AlphaFoldDB" id="A0A8T2SWJ9"/>
<evidence type="ECO:0000313" key="2">
    <source>
        <dbReference type="EMBL" id="KAH7372917.1"/>
    </source>
</evidence>
<evidence type="ECO:0000313" key="3">
    <source>
        <dbReference type="Proteomes" id="UP000825935"/>
    </source>
</evidence>
<keyword evidence="1" id="KW-1133">Transmembrane helix</keyword>
<feature type="transmembrane region" description="Helical" evidence="1">
    <location>
        <begin position="190"/>
        <end position="209"/>
    </location>
</feature>
<sequence length="299" mass="33722">MLRLSLSDYFRDAPPLPAVLHVSANMANVFSPAPPLIGHINGVESRPWSRTKFVRYSNELHFFPAGFGGSKNAFKRPDVVRALGDASDAGLSGLAVFPKINEWDPYKRLGIPREASDEEIHEAHKYLLARYGGHEKSRASIESAYEKILVNISKTRRKPKINVQRVMQTKYIKLPSWVHNISNIYDVPSFNVILFRAAFFATLAIWSWLDKTRGPAFQASLSLIGCIYFLHGRLRSKWKALLVGVGCFVLSWVLGSVAAPSLRARFCPRSWSTELVTALISYFLLWFSCTFFKNPTLLA</sequence>
<evidence type="ECO:0000256" key="1">
    <source>
        <dbReference type="SAM" id="Phobius"/>
    </source>
</evidence>
<dbReference type="OrthoDB" id="2014563at2759"/>
<comment type="caution">
    <text evidence="2">The sequence shown here is derived from an EMBL/GenBank/DDBJ whole genome shotgun (WGS) entry which is preliminary data.</text>
</comment>
<dbReference type="SUPFAM" id="SSF46565">
    <property type="entry name" value="Chaperone J-domain"/>
    <property type="match status" value="1"/>
</dbReference>
<keyword evidence="1" id="KW-0472">Membrane</keyword>
<feature type="transmembrane region" description="Helical" evidence="1">
    <location>
        <begin position="271"/>
        <end position="292"/>
    </location>
</feature>
<name>A0A8T2SWJ9_CERRI</name>
<dbReference type="InterPro" id="IPR021788">
    <property type="entry name" value="CPP1-like"/>
</dbReference>
<feature type="transmembrane region" description="Helical" evidence="1">
    <location>
        <begin position="215"/>
        <end position="231"/>
    </location>
</feature>
<dbReference type="InterPro" id="IPR036869">
    <property type="entry name" value="J_dom_sf"/>
</dbReference>
<dbReference type="PANTHER" id="PTHR33372:SF14">
    <property type="entry name" value="J DOMAIN-CONTAINING PROTEIN"/>
    <property type="match status" value="1"/>
</dbReference>
<protein>
    <submittedName>
        <fullName evidence="2">Uncharacterized protein</fullName>
    </submittedName>
</protein>
<dbReference type="EMBL" id="CM035422">
    <property type="protein sequence ID" value="KAH7372917.1"/>
    <property type="molecule type" value="Genomic_DNA"/>
</dbReference>
<dbReference type="Proteomes" id="UP000825935">
    <property type="component" value="Chromosome 17"/>
</dbReference>
<dbReference type="GO" id="GO:0031969">
    <property type="term" value="C:chloroplast membrane"/>
    <property type="evidence" value="ECO:0007669"/>
    <property type="project" value="TreeGrafter"/>
</dbReference>
<dbReference type="PANTHER" id="PTHR33372">
    <property type="match status" value="1"/>
</dbReference>
<gene>
    <name evidence="2" type="ORF">KP509_17G028900</name>
</gene>
<proteinExistence type="predicted"/>
<feature type="transmembrane region" description="Helical" evidence="1">
    <location>
        <begin position="238"/>
        <end position="259"/>
    </location>
</feature>
<keyword evidence="3" id="KW-1185">Reference proteome</keyword>
<accession>A0A8T2SWJ9</accession>
<keyword evidence="1" id="KW-0812">Transmembrane</keyword>